<name>A0ABW5S5F3_9BACL</name>
<keyword evidence="3" id="KW-1185">Reference proteome</keyword>
<dbReference type="EMBL" id="JBHUMQ010000034">
    <property type="protein sequence ID" value="MFD2695001.1"/>
    <property type="molecule type" value="Genomic_DNA"/>
</dbReference>
<dbReference type="RefSeq" id="WP_253064701.1">
    <property type="nucleotide sequence ID" value="NZ_JAMXWM010000031.1"/>
</dbReference>
<dbReference type="NCBIfam" id="NF047498">
    <property type="entry name" value="LIC_12616_fam"/>
    <property type="match status" value="1"/>
</dbReference>
<feature type="domain" description="Phage neck terminator protein gp12-like" evidence="1">
    <location>
        <begin position="10"/>
        <end position="152"/>
    </location>
</feature>
<comment type="caution">
    <text evidence="2">The sequence shown here is derived from an EMBL/GenBank/DDBJ whole genome shotgun (WGS) entry which is preliminary data.</text>
</comment>
<dbReference type="Proteomes" id="UP001597399">
    <property type="component" value="Unassembled WGS sequence"/>
</dbReference>
<evidence type="ECO:0000313" key="3">
    <source>
        <dbReference type="Proteomes" id="UP001597399"/>
    </source>
</evidence>
<evidence type="ECO:0000313" key="2">
    <source>
        <dbReference type="EMBL" id="MFD2695001.1"/>
    </source>
</evidence>
<gene>
    <name evidence="2" type="ORF">ACFSUE_15400</name>
</gene>
<reference evidence="3" key="1">
    <citation type="journal article" date="2019" name="Int. J. Syst. Evol. Microbiol.">
        <title>The Global Catalogue of Microorganisms (GCM) 10K type strain sequencing project: providing services to taxonomists for standard genome sequencing and annotation.</title>
        <authorList>
            <consortium name="The Broad Institute Genomics Platform"/>
            <consortium name="The Broad Institute Genome Sequencing Center for Infectious Disease"/>
            <person name="Wu L."/>
            <person name="Ma J."/>
        </authorList>
    </citation>
    <scope>NUCLEOTIDE SEQUENCE [LARGE SCALE GENOMIC DNA]</scope>
    <source>
        <strain evidence="3">TISTR 2466</strain>
    </source>
</reference>
<proteinExistence type="predicted"/>
<protein>
    <submittedName>
        <fullName evidence="2">LIC_12616 family protein</fullName>
    </submittedName>
</protein>
<evidence type="ECO:0000259" key="1">
    <source>
        <dbReference type="Pfam" id="PF23961"/>
    </source>
</evidence>
<organism evidence="2 3">
    <name type="scientific">Sporolactobacillus shoreicorticis</name>
    <dbReference type="NCBI Taxonomy" id="1923877"/>
    <lineage>
        <taxon>Bacteria</taxon>
        <taxon>Bacillati</taxon>
        <taxon>Bacillota</taxon>
        <taxon>Bacilli</taxon>
        <taxon>Bacillales</taxon>
        <taxon>Sporolactobacillaceae</taxon>
        <taxon>Sporolactobacillus</taxon>
    </lineage>
</organism>
<accession>A0ABW5S5F3</accession>
<sequence length="158" mass="17204">MIDYTAINTALISAIKSKLNYSVIVANSSGTQPAYPFCTFTVITPYLPIGAGELTANSLTEHVEIVISFTWHTKSHSEALNLAMQTATLFKLTSVRQMLSDQGIVAVSTTNSSSRDTFLTVDTERSAGFDLRIRVANVVQDNDTEIIDQVSTPINTNQ</sequence>
<dbReference type="InterPro" id="IPR057087">
    <property type="entry name" value="Gp12-like"/>
</dbReference>
<dbReference type="Pfam" id="PF23961">
    <property type="entry name" value="Phage_tail_terminator_9"/>
    <property type="match status" value="1"/>
</dbReference>